<keyword evidence="7" id="KW-0029">Amino-acid transport</keyword>
<dbReference type="CDD" id="cd06261">
    <property type="entry name" value="TM_PBP2"/>
    <property type="match status" value="1"/>
</dbReference>
<dbReference type="Gene3D" id="1.10.3720.10">
    <property type="entry name" value="MetI-like"/>
    <property type="match status" value="1"/>
</dbReference>
<protein>
    <submittedName>
        <fullName evidence="12">ABC transporter permease</fullName>
    </submittedName>
</protein>
<dbReference type="InterPro" id="IPR000515">
    <property type="entry name" value="MetI-like"/>
</dbReference>
<dbReference type="InterPro" id="IPR051613">
    <property type="entry name" value="ABC_transp_permease_HisMQ"/>
</dbReference>
<accession>A0A7W0AF89</accession>
<evidence type="ECO:0000313" key="14">
    <source>
        <dbReference type="Proteomes" id="UP000518091"/>
    </source>
</evidence>
<feature type="transmembrane region" description="Helical" evidence="10">
    <location>
        <begin position="194"/>
        <end position="214"/>
    </location>
</feature>
<dbReference type="NCBIfam" id="TIGR01726">
    <property type="entry name" value="HEQRo_perm_3TM"/>
    <property type="match status" value="1"/>
</dbReference>
<evidence type="ECO:0000256" key="3">
    <source>
        <dbReference type="ARBA" id="ARBA00022448"/>
    </source>
</evidence>
<dbReference type="PROSITE" id="PS50928">
    <property type="entry name" value="ABC_TM1"/>
    <property type="match status" value="1"/>
</dbReference>
<evidence type="ECO:0000313" key="12">
    <source>
        <dbReference type="EMBL" id="MBA2780086.1"/>
    </source>
</evidence>
<feature type="transmembrane region" description="Helical" evidence="10">
    <location>
        <begin position="152"/>
        <end position="174"/>
    </location>
</feature>
<reference evidence="12 14" key="2">
    <citation type="submission" date="2020-07" db="EMBL/GenBank/DDBJ databases">
        <title>Identification of Halomonas strains.</title>
        <authorList>
            <person name="Xiao Z."/>
            <person name="Shen J."/>
        </authorList>
    </citation>
    <scope>NUCLEOTIDE SEQUENCE [LARGE SCALE GENOMIC DNA]</scope>
    <source>
        <strain evidence="12 14">DSM 17331</strain>
    </source>
</reference>
<name>A0A7W0AF89_9GAMM</name>
<evidence type="ECO:0000256" key="8">
    <source>
        <dbReference type="ARBA" id="ARBA00022989"/>
    </source>
</evidence>
<proteinExistence type="inferred from homology"/>
<keyword evidence="8 10" id="KW-1133">Transmembrane helix</keyword>
<evidence type="ECO:0000256" key="4">
    <source>
        <dbReference type="ARBA" id="ARBA00022475"/>
    </source>
</evidence>
<evidence type="ECO:0000313" key="15">
    <source>
        <dbReference type="Proteomes" id="UP000814353"/>
    </source>
</evidence>
<evidence type="ECO:0000256" key="9">
    <source>
        <dbReference type="ARBA" id="ARBA00023136"/>
    </source>
</evidence>
<feature type="domain" description="ABC transmembrane type-1" evidence="11">
    <location>
        <begin position="15"/>
        <end position="215"/>
    </location>
</feature>
<dbReference type="Pfam" id="PF00528">
    <property type="entry name" value="BPD_transp_1"/>
    <property type="match status" value="1"/>
</dbReference>
<organism evidence="12 14">
    <name type="scientific">Billgrantia kenyensis</name>
    <dbReference type="NCBI Taxonomy" id="321266"/>
    <lineage>
        <taxon>Bacteria</taxon>
        <taxon>Pseudomonadati</taxon>
        <taxon>Pseudomonadota</taxon>
        <taxon>Gammaproteobacteria</taxon>
        <taxon>Oceanospirillales</taxon>
        <taxon>Halomonadaceae</taxon>
        <taxon>Billgrantia</taxon>
    </lineage>
</organism>
<dbReference type="InterPro" id="IPR035906">
    <property type="entry name" value="MetI-like_sf"/>
</dbReference>
<dbReference type="GO" id="GO:0043190">
    <property type="term" value="C:ATP-binding cassette (ABC) transporter complex"/>
    <property type="evidence" value="ECO:0007669"/>
    <property type="project" value="InterPro"/>
</dbReference>
<feature type="transmembrane region" description="Helical" evidence="10">
    <location>
        <begin position="20"/>
        <end position="39"/>
    </location>
</feature>
<keyword evidence="6 10" id="KW-0812">Transmembrane</keyword>
<feature type="transmembrane region" description="Helical" evidence="10">
    <location>
        <begin position="93"/>
        <end position="110"/>
    </location>
</feature>
<comment type="caution">
    <text evidence="12">The sequence shown here is derived from an EMBL/GenBank/DDBJ whole genome shotgun (WGS) entry which is preliminary data.</text>
</comment>
<keyword evidence="5" id="KW-0997">Cell inner membrane</keyword>
<comment type="subcellular location">
    <subcellularLocation>
        <location evidence="1">Cell inner membrane</location>
        <topology evidence="1">Multi-pass membrane protein</topology>
    </subcellularLocation>
    <subcellularLocation>
        <location evidence="10">Cell membrane</location>
        <topology evidence="10">Multi-pass membrane protein</topology>
    </subcellularLocation>
</comment>
<sequence>MFDLFGFGHLLLQGTWVTVQLALISLVLGLGFSLLGAAMKLSDFRLLRFAAGVYTTLFRGIPELVVILFIYFGGVVIVNAVARQLGYDRYIDVSAFAAGVAALSLTFGAYGTEILRGAILAVPKGQVEAARACGMTSLTIGWRIVLPQVWRYALPGLGNTFLIILKETALVSVIGLDELMRRTEVAVGYTKQPFTFFLTAALIYLGLTAIVMLVQRKLEQRANRGVIARSAV</sequence>
<keyword evidence="9 10" id="KW-0472">Membrane</keyword>
<dbReference type="SUPFAM" id="SSF161098">
    <property type="entry name" value="MetI-like"/>
    <property type="match status" value="1"/>
</dbReference>
<dbReference type="Proteomes" id="UP000814353">
    <property type="component" value="Unassembled WGS sequence"/>
</dbReference>
<dbReference type="EMBL" id="JABFUB010000007">
    <property type="protein sequence ID" value="MCG6661959.1"/>
    <property type="molecule type" value="Genomic_DNA"/>
</dbReference>
<evidence type="ECO:0000256" key="7">
    <source>
        <dbReference type="ARBA" id="ARBA00022970"/>
    </source>
</evidence>
<dbReference type="GO" id="GO:0006865">
    <property type="term" value="P:amino acid transport"/>
    <property type="evidence" value="ECO:0007669"/>
    <property type="project" value="UniProtKB-KW"/>
</dbReference>
<dbReference type="InterPro" id="IPR010065">
    <property type="entry name" value="AA_ABC_transptr_permease_3TM"/>
</dbReference>
<dbReference type="GO" id="GO:0022857">
    <property type="term" value="F:transmembrane transporter activity"/>
    <property type="evidence" value="ECO:0007669"/>
    <property type="project" value="InterPro"/>
</dbReference>
<dbReference type="PANTHER" id="PTHR30133:SF2">
    <property type="entry name" value="ARGININE ABC TRANSPORTER PERMEASE PROTEIN ARTQ"/>
    <property type="match status" value="1"/>
</dbReference>
<gene>
    <name evidence="12" type="ORF">H1D44_14425</name>
    <name evidence="13" type="ORF">HOP48_10410</name>
</gene>
<dbReference type="AlphaFoldDB" id="A0A7W0AF89"/>
<dbReference type="PANTHER" id="PTHR30133">
    <property type="entry name" value="CATIONIC AMINO ACID TRANSPORTER, MEMBRANE COMPONENT"/>
    <property type="match status" value="1"/>
</dbReference>
<keyword evidence="4" id="KW-1003">Cell membrane</keyword>
<evidence type="ECO:0000256" key="6">
    <source>
        <dbReference type="ARBA" id="ARBA00022692"/>
    </source>
</evidence>
<evidence type="ECO:0000259" key="11">
    <source>
        <dbReference type="PROSITE" id="PS50928"/>
    </source>
</evidence>
<dbReference type="RefSeq" id="WP_181515558.1">
    <property type="nucleotide sequence ID" value="NZ_JABFUB010000007.1"/>
</dbReference>
<comment type="similarity">
    <text evidence="2">Belongs to the binding-protein-dependent transport system permease family. HisMQ subfamily.</text>
</comment>
<evidence type="ECO:0000256" key="10">
    <source>
        <dbReference type="RuleBase" id="RU363032"/>
    </source>
</evidence>
<keyword evidence="15" id="KW-1185">Reference proteome</keyword>
<evidence type="ECO:0000256" key="2">
    <source>
        <dbReference type="ARBA" id="ARBA00010072"/>
    </source>
</evidence>
<dbReference type="Proteomes" id="UP000518091">
    <property type="component" value="Unassembled WGS sequence"/>
</dbReference>
<evidence type="ECO:0000256" key="5">
    <source>
        <dbReference type="ARBA" id="ARBA00022519"/>
    </source>
</evidence>
<dbReference type="EMBL" id="JACEFT010000019">
    <property type="protein sequence ID" value="MBA2780086.1"/>
    <property type="molecule type" value="Genomic_DNA"/>
</dbReference>
<evidence type="ECO:0000256" key="1">
    <source>
        <dbReference type="ARBA" id="ARBA00004429"/>
    </source>
</evidence>
<keyword evidence="3 10" id="KW-0813">Transport</keyword>
<reference evidence="13 15" key="1">
    <citation type="submission" date="2020-05" db="EMBL/GenBank/DDBJ databases">
        <title>Comparative genomic analysis of denitrifying bacteria from Halomonas genus.</title>
        <authorList>
            <person name="Wang L."/>
            <person name="Shao Z."/>
        </authorList>
    </citation>
    <scope>NUCLEOTIDE SEQUENCE [LARGE SCALE GENOMIC DNA]</scope>
    <source>
        <strain evidence="13 15">DSM 17331</strain>
    </source>
</reference>
<feature type="transmembrane region" description="Helical" evidence="10">
    <location>
        <begin position="60"/>
        <end position="81"/>
    </location>
</feature>
<evidence type="ECO:0000313" key="13">
    <source>
        <dbReference type="EMBL" id="MCG6661959.1"/>
    </source>
</evidence>